<protein>
    <submittedName>
        <fullName evidence="5">Nucleolar protein 13</fullName>
    </submittedName>
</protein>
<dbReference type="InterPro" id="IPR012677">
    <property type="entry name" value="Nucleotide-bd_a/b_plait_sf"/>
</dbReference>
<gene>
    <name evidence="5" type="primary">NOP13</name>
    <name evidence="5" type="ORF">LPJ61_003423</name>
</gene>
<feature type="region of interest" description="Disordered" evidence="3">
    <location>
        <begin position="253"/>
        <end position="297"/>
    </location>
</feature>
<dbReference type="GO" id="GO:0005730">
    <property type="term" value="C:nucleolus"/>
    <property type="evidence" value="ECO:0007669"/>
    <property type="project" value="TreeGrafter"/>
</dbReference>
<comment type="caution">
    <text evidence="5">The sequence shown here is derived from an EMBL/GenBank/DDBJ whole genome shotgun (WGS) entry which is preliminary data.</text>
</comment>
<evidence type="ECO:0000256" key="1">
    <source>
        <dbReference type="ARBA" id="ARBA00022884"/>
    </source>
</evidence>
<evidence type="ECO:0000313" key="5">
    <source>
        <dbReference type="EMBL" id="KAJ1729642.1"/>
    </source>
</evidence>
<dbReference type="SUPFAM" id="SSF54928">
    <property type="entry name" value="RNA-binding domain, RBD"/>
    <property type="match status" value="2"/>
</dbReference>
<dbReference type="InterPro" id="IPR035979">
    <property type="entry name" value="RBD_domain_sf"/>
</dbReference>
<name>A0A9W7YDW7_9FUNG</name>
<dbReference type="PANTHER" id="PTHR23236">
    <property type="entry name" value="EUKARYOTIC TRANSLATION INITIATION FACTOR 4B/4H"/>
    <property type="match status" value="1"/>
</dbReference>
<dbReference type="OrthoDB" id="439808at2759"/>
<feature type="non-terminal residue" evidence="5">
    <location>
        <position position="1"/>
    </location>
</feature>
<keyword evidence="1 2" id="KW-0694">RNA-binding</keyword>
<dbReference type="Pfam" id="PF00076">
    <property type="entry name" value="RRM_1"/>
    <property type="match status" value="2"/>
</dbReference>
<proteinExistence type="predicted"/>
<dbReference type="InterPro" id="IPR000504">
    <property type="entry name" value="RRM_dom"/>
</dbReference>
<sequence>RTLRMAKNKTAEAKDQAAKADTDGVRTKAAAAATKPEKKKKAKPATAKAGESPEKPKSKRSKWGIWIGNLSYTTTKDEITAFLEPCKGVITRINLPRSEGKARGFAYVDFDSVEPVNLALAHSEQMMNGRPVLIKDASDFNKTGKPSRAAPTKTEEPAKTEKKGKRTRPVPSPSLFVGNLSFEVKKDDLRAIFRPFGELVGVRVATFEDNPEKCKGFAYIDFKYTDDATKALKSPEVSRIGDRQTRIEYAGEEATRKGRPWEFDPKTKHSYDDMTAGKRGAGGFGGSGADSEAASKVRKLETDNMAETKLQGLPVEFEGQKITFGD</sequence>
<evidence type="ECO:0000313" key="6">
    <source>
        <dbReference type="Proteomes" id="UP001143981"/>
    </source>
</evidence>
<feature type="domain" description="RRM" evidence="4">
    <location>
        <begin position="173"/>
        <end position="252"/>
    </location>
</feature>
<dbReference type="GO" id="GO:0003723">
    <property type="term" value="F:RNA binding"/>
    <property type="evidence" value="ECO:0007669"/>
    <property type="project" value="UniProtKB-UniRule"/>
</dbReference>
<feature type="domain" description="RRM" evidence="4">
    <location>
        <begin position="63"/>
        <end position="139"/>
    </location>
</feature>
<evidence type="ECO:0000259" key="4">
    <source>
        <dbReference type="PROSITE" id="PS50102"/>
    </source>
</evidence>
<dbReference type="SMART" id="SM00360">
    <property type="entry name" value="RRM"/>
    <property type="match status" value="2"/>
</dbReference>
<evidence type="ECO:0000256" key="2">
    <source>
        <dbReference type="PROSITE-ProRule" id="PRU00176"/>
    </source>
</evidence>
<feature type="compositionally biased region" description="Gly residues" evidence="3">
    <location>
        <begin position="279"/>
        <end position="288"/>
    </location>
</feature>
<dbReference type="PROSITE" id="PS50102">
    <property type="entry name" value="RRM"/>
    <property type="match status" value="2"/>
</dbReference>
<feature type="region of interest" description="Disordered" evidence="3">
    <location>
        <begin position="1"/>
        <end position="60"/>
    </location>
</feature>
<dbReference type="Gene3D" id="3.30.70.330">
    <property type="match status" value="2"/>
</dbReference>
<feature type="compositionally biased region" description="Basic and acidic residues" evidence="3">
    <location>
        <begin position="253"/>
        <end position="276"/>
    </location>
</feature>
<dbReference type="AlphaFoldDB" id="A0A9W7YDW7"/>
<keyword evidence="6" id="KW-1185">Reference proteome</keyword>
<dbReference type="Proteomes" id="UP001143981">
    <property type="component" value="Unassembled WGS sequence"/>
</dbReference>
<dbReference type="EMBL" id="JANBOI010000577">
    <property type="protein sequence ID" value="KAJ1729642.1"/>
    <property type="molecule type" value="Genomic_DNA"/>
</dbReference>
<feature type="region of interest" description="Disordered" evidence="3">
    <location>
        <begin position="137"/>
        <end position="172"/>
    </location>
</feature>
<organism evidence="5 6">
    <name type="scientific">Coemansia biformis</name>
    <dbReference type="NCBI Taxonomy" id="1286918"/>
    <lineage>
        <taxon>Eukaryota</taxon>
        <taxon>Fungi</taxon>
        <taxon>Fungi incertae sedis</taxon>
        <taxon>Zoopagomycota</taxon>
        <taxon>Kickxellomycotina</taxon>
        <taxon>Kickxellomycetes</taxon>
        <taxon>Kickxellales</taxon>
        <taxon>Kickxellaceae</taxon>
        <taxon>Coemansia</taxon>
    </lineage>
</organism>
<evidence type="ECO:0000256" key="3">
    <source>
        <dbReference type="SAM" id="MobiDB-lite"/>
    </source>
</evidence>
<accession>A0A9W7YDW7</accession>
<feature type="compositionally biased region" description="Basic and acidic residues" evidence="3">
    <location>
        <begin position="9"/>
        <end position="26"/>
    </location>
</feature>
<reference evidence="5" key="1">
    <citation type="submission" date="2022-07" db="EMBL/GenBank/DDBJ databases">
        <title>Phylogenomic reconstructions and comparative analyses of Kickxellomycotina fungi.</title>
        <authorList>
            <person name="Reynolds N.K."/>
            <person name="Stajich J.E."/>
            <person name="Barry K."/>
            <person name="Grigoriev I.V."/>
            <person name="Crous P."/>
            <person name="Smith M.E."/>
        </authorList>
    </citation>
    <scope>NUCLEOTIDE SEQUENCE</scope>
    <source>
        <strain evidence="5">BCRC 34381</strain>
    </source>
</reference>
<dbReference type="PANTHER" id="PTHR23236:SF95">
    <property type="entry name" value="NUCLEOLAR PROTEIN 13"/>
    <property type="match status" value="1"/>
</dbReference>